<dbReference type="STRING" id="880072.Desac_2720"/>
<comment type="similarity">
    <text evidence="4">Belongs to the ABC transporter superfamily. Macrolide exporter (TC 3.A.1.122) family.</text>
</comment>
<evidence type="ECO:0000313" key="7">
    <source>
        <dbReference type="Proteomes" id="UP000000483"/>
    </source>
</evidence>
<dbReference type="GO" id="GO:0005886">
    <property type="term" value="C:plasma membrane"/>
    <property type="evidence" value="ECO:0007669"/>
    <property type="project" value="TreeGrafter"/>
</dbReference>
<dbReference type="PROSITE" id="PS00211">
    <property type="entry name" value="ABC_TRANSPORTER_1"/>
    <property type="match status" value="1"/>
</dbReference>
<evidence type="ECO:0000256" key="2">
    <source>
        <dbReference type="ARBA" id="ARBA00022741"/>
    </source>
</evidence>
<dbReference type="InterPro" id="IPR027417">
    <property type="entry name" value="P-loop_NTPase"/>
</dbReference>
<dbReference type="CDD" id="cd03255">
    <property type="entry name" value="ABC_MJ0796_LolCDE_FtsE"/>
    <property type="match status" value="1"/>
</dbReference>
<dbReference type="HOGENOM" id="CLU_000604_1_22_7"/>
<proteinExistence type="inferred from homology"/>
<dbReference type="GO" id="GO:0089705">
    <property type="term" value="P:protein localization to outer membrane"/>
    <property type="evidence" value="ECO:0007669"/>
    <property type="project" value="TreeGrafter"/>
</dbReference>
<dbReference type="InterPro" id="IPR017871">
    <property type="entry name" value="ABC_transporter-like_CS"/>
</dbReference>
<dbReference type="GO" id="GO:0044874">
    <property type="term" value="P:lipoprotein localization to outer membrane"/>
    <property type="evidence" value="ECO:0007669"/>
    <property type="project" value="TreeGrafter"/>
</dbReference>
<gene>
    <name evidence="6" type="ordered locus">Desac_2720</name>
</gene>
<dbReference type="Proteomes" id="UP000000483">
    <property type="component" value="Chromosome"/>
</dbReference>
<reference evidence="6 7" key="1">
    <citation type="journal article" date="2011" name="Stand. Genomic Sci.">
        <title>Complete genome sequence of the acetate-degrading sulfate reducer Desulfobacca acetoxidans type strain (ASRB2).</title>
        <authorList>
            <person name="Goker M."/>
            <person name="Teshima H."/>
            <person name="Lapidus A."/>
            <person name="Nolan M."/>
            <person name="Lucas S."/>
            <person name="Hammon N."/>
            <person name="Deshpande S."/>
            <person name="Cheng J.F."/>
            <person name="Tapia R."/>
            <person name="Han C."/>
            <person name="Goodwin L."/>
            <person name="Pitluck S."/>
            <person name="Huntemann M."/>
            <person name="Liolios K."/>
            <person name="Ivanova N."/>
            <person name="Pagani I."/>
            <person name="Mavromatis K."/>
            <person name="Ovchinikova G."/>
            <person name="Pati A."/>
            <person name="Chen A."/>
            <person name="Palaniappan K."/>
            <person name="Land M."/>
            <person name="Hauser L."/>
            <person name="Brambilla E.M."/>
            <person name="Rohde M."/>
            <person name="Spring S."/>
            <person name="Detter J.C."/>
            <person name="Woyke T."/>
            <person name="Bristow J."/>
            <person name="Eisen J.A."/>
            <person name="Markowitz V."/>
            <person name="Hugenholtz P."/>
            <person name="Kyrpides N.C."/>
            <person name="Klenk H.P."/>
        </authorList>
    </citation>
    <scope>NUCLEOTIDE SEQUENCE [LARGE SCALE GENOMIC DNA]</scope>
    <source>
        <strain evidence="7">ATCC 700848 / DSM 11109 / ASRB2</strain>
    </source>
</reference>
<keyword evidence="1" id="KW-0813">Transport</keyword>
<dbReference type="InterPro" id="IPR015854">
    <property type="entry name" value="ABC_transpr_LolD-like"/>
</dbReference>
<dbReference type="Gene3D" id="3.40.50.300">
    <property type="entry name" value="P-loop containing nucleotide triphosphate hydrolases"/>
    <property type="match status" value="1"/>
</dbReference>
<keyword evidence="2" id="KW-0547">Nucleotide-binding</keyword>
<organism evidence="6 7">
    <name type="scientific">Desulfobacca acetoxidans (strain ATCC 700848 / DSM 11109 / ASRB2)</name>
    <dbReference type="NCBI Taxonomy" id="880072"/>
    <lineage>
        <taxon>Bacteria</taxon>
        <taxon>Pseudomonadati</taxon>
        <taxon>Thermodesulfobacteriota</taxon>
        <taxon>Desulfobaccia</taxon>
        <taxon>Desulfobaccales</taxon>
        <taxon>Desulfobaccaceae</taxon>
        <taxon>Desulfobacca</taxon>
    </lineage>
</organism>
<dbReference type="EMBL" id="CP002629">
    <property type="protein sequence ID" value="AEB10534.1"/>
    <property type="molecule type" value="Genomic_DNA"/>
</dbReference>
<dbReference type="OrthoDB" id="9809450at2"/>
<dbReference type="SMART" id="SM00382">
    <property type="entry name" value="AAA"/>
    <property type="match status" value="1"/>
</dbReference>
<evidence type="ECO:0000313" key="6">
    <source>
        <dbReference type="EMBL" id="AEB10534.1"/>
    </source>
</evidence>
<dbReference type="GO" id="GO:0022857">
    <property type="term" value="F:transmembrane transporter activity"/>
    <property type="evidence" value="ECO:0007669"/>
    <property type="project" value="TreeGrafter"/>
</dbReference>
<dbReference type="InterPro" id="IPR003593">
    <property type="entry name" value="AAA+_ATPase"/>
</dbReference>
<evidence type="ECO:0000259" key="5">
    <source>
        <dbReference type="PROSITE" id="PS50893"/>
    </source>
</evidence>
<dbReference type="Pfam" id="PF00005">
    <property type="entry name" value="ABC_tran"/>
    <property type="match status" value="1"/>
</dbReference>
<protein>
    <submittedName>
        <fullName evidence="6">Phosphonate-transporting ATPase</fullName>
        <ecNumber evidence="6">3.6.3.28</ecNumber>
    </submittedName>
</protein>
<dbReference type="GO" id="GO:0005524">
    <property type="term" value="F:ATP binding"/>
    <property type="evidence" value="ECO:0007669"/>
    <property type="project" value="UniProtKB-KW"/>
</dbReference>
<dbReference type="GO" id="GO:0016887">
    <property type="term" value="F:ATP hydrolysis activity"/>
    <property type="evidence" value="ECO:0007669"/>
    <property type="project" value="InterPro"/>
</dbReference>
<dbReference type="eggNOG" id="COG1136">
    <property type="taxonomic scope" value="Bacteria"/>
</dbReference>
<keyword evidence="6" id="KW-0378">Hydrolase</keyword>
<feature type="domain" description="ABC transporter" evidence="5">
    <location>
        <begin position="13"/>
        <end position="238"/>
    </location>
</feature>
<evidence type="ECO:0000256" key="4">
    <source>
        <dbReference type="ARBA" id="ARBA00038388"/>
    </source>
</evidence>
<dbReference type="AlphaFoldDB" id="F2NIQ9"/>
<accession>F2NIQ9</accession>
<sequence length="238" mass="26315">MITTPGLRLGSQIRLENLIKTFTSNGNRVEVLKGVDLEIMPGDSLAIVGASGVGKSTLLHIIGALERPTAGRLLWGEEEIFTFNDEQLAAFRNRKIGFVFQFHHLLPEFNALENVMLPGLIARLAKSEAQDRAEAILQQVGLQERLRHRIGALSGGEQQRVAVARALVMNPDVLLADEPTGNLDPRIGRQIHELLIGLNREKRLTTVVVTHNLELAELLGNQITIREGKVVRLSQDHN</sequence>
<dbReference type="FunFam" id="3.40.50.300:FF:000032">
    <property type="entry name" value="Export ABC transporter ATP-binding protein"/>
    <property type="match status" value="1"/>
</dbReference>
<dbReference type="GO" id="GO:0098796">
    <property type="term" value="C:membrane protein complex"/>
    <property type="evidence" value="ECO:0007669"/>
    <property type="project" value="UniProtKB-ARBA"/>
</dbReference>
<evidence type="ECO:0000256" key="3">
    <source>
        <dbReference type="ARBA" id="ARBA00022840"/>
    </source>
</evidence>
<dbReference type="SUPFAM" id="SSF52540">
    <property type="entry name" value="P-loop containing nucleoside triphosphate hydrolases"/>
    <property type="match status" value="1"/>
</dbReference>
<dbReference type="PANTHER" id="PTHR24220:SF689">
    <property type="entry name" value="LIPOPROTEIN-RELEASING SYSTEM ATP-BINDING PROTEIN LOLD"/>
    <property type="match status" value="1"/>
</dbReference>
<dbReference type="RefSeq" id="WP_013707643.1">
    <property type="nucleotide sequence ID" value="NC_015388.1"/>
</dbReference>
<name>F2NIQ9_DESAR</name>
<dbReference type="PANTHER" id="PTHR24220">
    <property type="entry name" value="IMPORT ATP-BINDING PROTEIN"/>
    <property type="match status" value="1"/>
</dbReference>
<keyword evidence="3" id="KW-0067">ATP-binding</keyword>
<dbReference type="EC" id="3.6.3.28" evidence="6"/>
<evidence type="ECO:0000256" key="1">
    <source>
        <dbReference type="ARBA" id="ARBA00022448"/>
    </source>
</evidence>
<dbReference type="PROSITE" id="PS50893">
    <property type="entry name" value="ABC_TRANSPORTER_2"/>
    <property type="match status" value="1"/>
</dbReference>
<dbReference type="InterPro" id="IPR003439">
    <property type="entry name" value="ABC_transporter-like_ATP-bd"/>
</dbReference>
<keyword evidence="7" id="KW-1185">Reference proteome</keyword>
<dbReference type="KEGG" id="dao:Desac_2720"/>
<reference evidence="7" key="2">
    <citation type="submission" date="2011-03" db="EMBL/GenBank/DDBJ databases">
        <title>The complete genome of Desulfobacca acetoxidans DSM 11109.</title>
        <authorList>
            <consortium name="US DOE Joint Genome Institute (JGI-PGF)"/>
            <person name="Lucas S."/>
            <person name="Copeland A."/>
            <person name="Lapidus A."/>
            <person name="Bruce D."/>
            <person name="Goodwin L."/>
            <person name="Pitluck S."/>
            <person name="Peters L."/>
            <person name="Kyrpides N."/>
            <person name="Mavromatis K."/>
            <person name="Ivanova N."/>
            <person name="Ovchinnikova G."/>
            <person name="Teshima H."/>
            <person name="Detter J.C."/>
            <person name="Han C."/>
            <person name="Land M."/>
            <person name="Hauser L."/>
            <person name="Markowitz V."/>
            <person name="Cheng J.-F."/>
            <person name="Hugenholtz P."/>
            <person name="Woyke T."/>
            <person name="Wu D."/>
            <person name="Spring S."/>
            <person name="Schueler E."/>
            <person name="Brambilla E."/>
            <person name="Klenk H.-P."/>
            <person name="Eisen J.A."/>
        </authorList>
    </citation>
    <scope>NUCLEOTIDE SEQUENCE [LARGE SCALE GENOMIC DNA]</scope>
    <source>
        <strain evidence="7">ATCC 700848 / DSM 11109 / ASRB2</strain>
    </source>
</reference>
<dbReference type="InterPro" id="IPR017911">
    <property type="entry name" value="MacB-like_ATP-bd"/>
</dbReference>